<organism evidence="2 3">
    <name type="scientific">Didymodactylos carnosus</name>
    <dbReference type="NCBI Taxonomy" id="1234261"/>
    <lineage>
        <taxon>Eukaryota</taxon>
        <taxon>Metazoa</taxon>
        <taxon>Spiralia</taxon>
        <taxon>Gnathifera</taxon>
        <taxon>Rotifera</taxon>
        <taxon>Eurotatoria</taxon>
        <taxon>Bdelloidea</taxon>
        <taxon>Philodinida</taxon>
        <taxon>Philodinidae</taxon>
        <taxon>Didymodactylos</taxon>
    </lineage>
</organism>
<evidence type="ECO:0000313" key="2">
    <source>
        <dbReference type="EMBL" id="CAF4270155.1"/>
    </source>
</evidence>
<feature type="compositionally biased region" description="Low complexity" evidence="1">
    <location>
        <begin position="261"/>
        <end position="307"/>
    </location>
</feature>
<evidence type="ECO:0000313" key="3">
    <source>
        <dbReference type="Proteomes" id="UP000682733"/>
    </source>
</evidence>
<dbReference type="Proteomes" id="UP000682733">
    <property type="component" value="Unassembled WGS sequence"/>
</dbReference>
<sequence length="426" mass="49543">MSYNHISQPQSFHDRPPPPKHLNAKQAANWRRANNKSRYNEELRNSKNPFNCQPWLFDIVFVDYTTTDERLAYLLETTKNAASVTIDTESTRQTGQSHVSIPSLIQVEIISAMKTEAVIIFECSFLPSSSTSRFDTIKLIWQNILDRHKVIKGWGNPMLELQSFLTFQMFTHHQIDRPVTNVQNDYTCGMKEGSRLLAETRILNQLAKLSKFMHQMIHCWTRQQWTLSRWNARLNKNLQTYIDTSLNGDKLDVNTRISSEISKLSQQHKQQQHQSASSPHPQQISSSLLISSPPSSEQQPSSFPLPSTTEPTSTVLISPSSQPAILATTTSSLANQRTSKYWRNRKTDIRRRKRRYHYSVNVPLHKNFSLPAVYRHLKQHNFGVIHVKDKIENRERRLIIGFKSSSYRDQYRQNLSEDYFKLFQVL</sequence>
<feature type="compositionally biased region" description="Polar residues" evidence="1">
    <location>
        <begin position="1"/>
        <end position="11"/>
    </location>
</feature>
<feature type="compositionally biased region" description="Polar residues" evidence="1">
    <location>
        <begin position="308"/>
        <end position="321"/>
    </location>
</feature>
<gene>
    <name evidence="2" type="ORF">TMI583_LOCUS36990</name>
</gene>
<accession>A0A8S2TM95</accession>
<feature type="region of interest" description="Disordered" evidence="1">
    <location>
        <begin position="1"/>
        <end position="23"/>
    </location>
</feature>
<evidence type="ECO:0000256" key="1">
    <source>
        <dbReference type="SAM" id="MobiDB-lite"/>
    </source>
</evidence>
<reference evidence="2" key="1">
    <citation type="submission" date="2021-02" db="EMBL/GenBank/DDBJ databases">
        <authorList>
            <person name="Nowell W R."/>
        </authorList>
    </citation>
    <scope>NUCLEOTIDE SEQUENCE</scope>
</reference>
<dbReference type="AlphaFoldDB" id="A0A8S2TM95"/>
<comment type="caution">
    <text evidence="2">The sequence shown here is derived from an EMBL/GenBank/DDBJ whole genome shotgun (WGS) entry which is preliminary data.</text>
</comment>
<feature type="region of interest" description="Disordered" evidence="1">
    <location>
        <begin position="261"/>
        <end position="321"/>
    </location>
</feature>
<name>A0A8S2TM95_9BILA</name>
<protein>
    <submittedName>
        <fullName evidence="2">Uncharacterized protein</fullName>
    </submittedName>
</protein>
<dbReference type="EMBL" id="CAJOBA010053956">
    <property type="protein sequence ID" value="CAF4270155.1"/>
    <property type="molecule type" value="Genomic_DNA"/>
</dbReference>
<proteinExistence type="predicted"/>